<comment type="caution">
    <text evidence="1">The sequence shown here is derived from an EMBL/GenBank/DDBJ whole genome shotgun (WGS) entry which is preliminary data.</text>
</comment>
<dbReference type="Proteomes" id="UP001159042">
    <property type="component" value="Unassembled WGS sequence"/>
</dbReference>
<protein>
    <submittedName>
        <fullName evidence="1">Uncharacterized protein</fullName>
    </submittedName>
</protein>
<gene>
    <name evidence="1" type="ORF">NQ315_005100</name>
</gene>
<reference evidence="1 2" key="1">
    <citation type="journal article" date="2023" name="Insect Mol. Biol.">
        <title>Genome sequencing provides insights into the evolution of gene families encoding plant cell wall-degrading enzymes in longhorned beetles.</title>
        <authorList>
            <person name="Shin N.R."/>
            <person name="Okamura Y."/>
            <person name="Kirsch R."/>
            <person name="Pauchet Y."/>
        </authorList>
    </citation>
    <scope>NUCLEOTIDE SEQUENCE [LARGE SCALE GENOMIC DNA]</scope>
    <source>
        <strain evidence="1">EAD_L_NR</strain>
    </source>
</reference>
<evidence type="ECO:0000313" key="1">
    <source>
        <dbReference type="EMBL" id="KAJ8917653.1"/>
    </source>
</evidence>
<keyword evidence="2" id="KW-1185">Reference proteome</keyword>
<accession>A0AAV8VTK2</accession>
<name>A0AAV8VTK2_9CUCU</name>
<proteinExistence type="predicted"/>
<dbReference type="EMBL" id="JANEYG010000031">
    <property type="protein sequence ID" value="KAJ8917653.1"/>
    <property type="molecule type" value="Genomic_DNA"/>
</dbReference>
<organism evidence="1 2">
    <name type="scientific">Exocentrus adspersus</name>
    <dbReference type="NCBI Taxonomy" id="1586481"/>
    <lineage>
        <taxon>Eukaryota</taxon>
        <taxon>Metazoa</taxon>
        <taxon>Ecdysozoa</taxon>
        <taxon>Arthropoda</taxon>
        <taxon>Hexapoda</taxon>
        <taxon>Insecta</taxon>
        <taxon>Pterygota</taxon>
        <taxon>Neoptera</taxon>
        <taxon>Endopterygota</taxon>
        <taxon>Coleoptera</taxon>
        <taxon>Polyphaga</taxon>
        <taxon>Cucujiformia</taxon>
        <taxon>Chrysomeloidea</taxon>
        <taxon>Cerambycidae</taxon>
        <taxon>Lamiinae</taxon>
        <taxon>Acanthocinini</taxon>
        <taxon>Exocentrus</taxon>
    </lineage>
</organism>
<sequence>MTLLPFAFDPPRCPWRGIGGDSTKLRKKRNPINIYKKHNICVYMNR</sequence>
<dbReference type="AlphaFoldDB" id="A0AAV8VTK2"/>
<evidence type="ECO:0000313" key="2">
    <source>
        <dbReference type="Proteomes" id="UP001159042"/>
    </source>
</evidence>